<evidence type="ECO:0000259" key="6">
    <source>
        <dbReference type="SMART" id="SM00993"/>
    </source>
</evidence>
<dbReference type="SMART" id="SM00993">
    <property type="entry name" value="YL1_C"/>
    <property type="match status" value="1"/>
</dbReference>
<protein>
    <recommendedName>
        <fullName evidence="6">Vps72/YL1 C-terminal domain-containing protein</fullName>
    </recommendedName>
</protein>
<dbReference type="InterPro" id="IPR013272">
    <property type="entry name" value="Vps72/YL1_C"/>
</dbReference>
<dbReference type="GO" id="GO:0006338">
    <property type="term" value="P:chromatin remodeling"/>
    <property type="evidence" value="ECO:0007669"/>
    <property type="project" value="InterPro"/>
</dbReference>
<dbReference type="GO" id="GO:0031011">
    <property type="term" value="C:Ino80 complex"/>
    <property type="evidence" value="ECO:0007669"/>
    <property type="project" value="InterPro"/>
</dbReference>
<dbReference type="AlphaFoldDB" id="A0AAE1CKD4"/>
<feature type="compositionally biased region" description="Polar residues" evidence="5">
    <location>
        <begin position="10"/>
        <end position="21"/>
    </location>
</feature>
<comment type="subcellular location">
    <subcellularLocation>
        <location evidence="1">Nucleus</location>
    </subcellularLocation>
</comment>
<dbReference type="PANTHER" id="PTHR31200:SF1">
    <property type="entry name" value="INO80 COMPLEX SUBUNIT C"/>
    <property type="match status" value="1"/>
</dbReference>
<dbReference type="PANTHER" id="PTHR31200">
    <property type="entry name" value="INO80 COMPLEX SUBUNIT C"/>
    <property type="match status" value="1"/>
</dbReference>
<evidence type="ECO:0000256" key="1">
    <source>
        <dbReference type="ARBA" id="ARBA00004123"/>
    </source>
</evidence>
<evidence type="ECO:0000256" key="4">
    <source>
        <dbReference type="ARBA" id="ARBA00023242"/>
    </source>
</evidence>
<feature type="region of interest" description="Disordered" evidence="5">
    <location>
        <begin position="1"/>
        <end position="44"/>
    </location>
</feature>
<dbReference type="InterPro" id="IPR029525">
    <property type="entry name" value="INO80C/Ies6"/>
</dbReference>
<keyword evidence="8" id="KW-1185">Reference proteome</keyword>
<evidence type="ECO:0000313" key="8">
    <source>
        <dbReference type="Proteomes" id="UP001283361"/>
    </source>
</evidence>
<accession>A0AAE1CKD4</accession>
<evidence type="ECO:0000313" key="7">
    <source>
        <dbReference type="EMBL" id="KAK3701448.1"/>
    </source>
</evidence>
<dbReference type="EMBL" id="JAWDGP010007893">
    <property type="protein sequence ID" value="KAK3701448.1"/>
    <property type="molecule type" value="Genomic_DNA"/>
</dbReference>
<organism evidence="7 8">
    <name type="scientific">Elysia crispata</name>
    <name type="common">lettuce slug</name>
    <dbReference type="NCBI Taxonomy" id="231223"/>
    <lineage>
        <taxon>Eukaryota</taxon>
        <taxon>Metazoa</taxon>
        <taxon>Spiralia</taxon>
        <taxon>Lophotrochozoa</taxon>
        <taxon>Mollusca</taxon>
        <taxon>Gastropoda</taxon>
        <taxon>Heterobranchia</taxon>
        <taxon>Euthyneura</taxon>
        <taxon>Panpulmonata</taxon>
        <taxon>Sacoglossa</taxon>
        <taxon>Placobranchoidea</taxon>
        <taxon>Plakobranchidae</taxon>
        <taxon>Elysia</taxon>
    </lineage>
</organism>
<proteinExistence type="predicted"/>
<reference evidence="7" key="1">
    <citation type="journal article" date="2023" name="G3 (Bethesda)">
        <title>A reference genome for the long-term kleptoplast-retaining sea slug Elysia crispata morphotype clarki.</title>
        <authorList>
            <person name="Eastman K.E."/>
            <person name="Pendleton A.L."/>
            <person name="Shaikh M.A."/>
            <person name="Suttiyut T."/>
            <person name="Ogas R."/>
            <person name="Tomko P."/>
            <person name="Gavelis G."/>
            <person name="Widhalm J.R."/>
            <person name="Wisecaver J.H."/>
        </authorList>
    </citation>
    <scope>NUCLEOTIDE SEQUENCE</scope>
    <source>
        <strain evidence="7">ECLA1</strain>
    </source>
</reference>
<evidence type="ECO:0000256" key="5">
    <source>
        <dbReference type="SAM" id="MobiDB-lite"/>
    </source>
</evidence>
<keyword evidence="4" id="KW-0539">Nucleus</keyword>
<gene>
    <name evidence="7" type="ORF">RRG08_015868</name>
</gene>
<name>A0AAE1CKD4_9GAST</name>
<dbReference type="Pfam" id="PF08265">
    <property type="entry name" value="YL1_C"/>
    <property type="match status" value="1"/>
</dbReference>
<comment type="caution">
    <text evidence="7">The sequence shown here is derived from an EMBL/GenBank/DDBJ whole genome shotgun (WGS) entry which is preliminary data.</text>
</comment>
<sequence length="228" mass="25035">MASKRKSNVRPPSSSSKNVVQPTAPKKSKSENDLVPEESPPSNLEIDVEDENVIVDYSAGGILEEVVVTIDDTDVLDVLPETDTDSNMFLAPEATVLVPGGTLPNDPTETSVSEKVTFMFKDPNFIHSSKGPGGNKKTRIWKNLKQIVAAERSLAWRPEDVTYGSIDAPPSFQPAKKYSDISGLEAKYTDPQTKMRFANADEYRRVRMLPGDIISGCLQLRKAKTLVP</sequence>
<keyword evidence="3" id="KW-0804">Transcription</keyword>
<evidence type="ECO:0000256" key="2">
    <source>
        <dbReference type="ARBA" id="ARBA00023015"/>
    </source>
</evidence>
<feature type="domain" description="Vps72/YL1 C-terminal" evidence="6">
    <location>
        <begin position="177"/>
        <end position="206"/>
    </location>
</feature>
<keyword evidence="2" id="KW-0805">Transcription regulation</keyword>
<dbReference type="Proteomes" id="UP001283361">
    <property type="component" value="Unassembled WGS sequence"/>
</dbReference>
<evidence type="ECO:0000256" key="3">
    <source>
        <dbReference type="ARBA" id="ARBA00023163"/>
    </source>
</evidence>